<dbReference type="GO" id="GO:0009307">
    <property type="term" value="P:DNA restriction-modification system"/>
    <property type="evidence" value="ECO:0007669"/>
    <property type="project" value="UniProtKB-KW"/>
</dbReference>
<comment type="similarity">
    <text evidence="1">Belongs to the type-I restriction system S methylase family.</text>
</comment>
<dbReference type="Gene3D" id="3.90.220.20">
    <property type="entry name" value="DNA methylase specificity domains"/>
    <property type="match status" value="2"/>
</dbReference>
<evidence type="ECO:0000259" key="4">
    <source>
        <dbReference type="Pfam" id="PF01420"/>
    </source>
</evidence>
<dbReference type="RefSeq" id="WP_168105061.1">
    <property type="nucleotide sequence ID" value="NZ_JAAVVK010000002.1"/>
</dbReference>
<comment type="caution">
    <text evidence="5">The sequence shown here is derived from an EMBL/GenBank/DDBJ whole genome shotgun (WGS) entry which is preliminary data.</text>
</comment>
<dbReference type="AlphaFoldDB" id="A0A846U9N7"/>
<sequence length="379" mass="43634">MAIIKLGELSFIKRGSSPRPINQWLQKDGLMWAKISDLNGNFLNKTKEFINPIWEKKGLIGKYGDLLITNSATPGIPFIQLTKKVAYHDGFLAINCNENLILKKYLFYKLIIDRPKLIKMGNGAVFINLSSDILKNWNVYIPNISIQQQIIDIIEPNEKLFLKYSNCVRIDSFENVQNDMKDLIDIIEPIEKLEKIIIQIINNIEKSFFSRSLNFQDSIKKNIIWKTNGYAYEGYEKINDGLYKIFTIKNIIDDFKFSRTNVLKNNLINIGDLVTGLSGTIGTVGIIFESDWVSNQRTLTLRSNIPLNLKIAIEKQVDFLLKNATGAVQKNITMNDILNLKTIEKKLNDELINKFYIKLLLLKNKIIKIKNCEIKLLIK</sequence>
<dbReference type="InterPro" id="IPR052021">
    <property type="entry name" value="Type-I_RS_S_subunit"/>
</dbReference>
<dbReference type="Pfam" id="PF01420">
    <property type="entry name" value="Methylase_S"/>
    <property type="match status" value="1"/>
</dbReference>
<evidence type="ECO:0000256" key="2">
    <source>
        <dbReference type="ARBA" id="ARBA00022747"/>
    </source>
</evidence>
<organism evidence="5 6">
    <name type="scientific">Spiroplasma platyhelix PALS-1</name>
    <dbReference type="NCBI Taxonomy" id="1276218"/>
    <lineage>
        <taxon>Bacteria</taxon>
        <taxon>Bacillati</taxon>
        <taxon>Mycoplasmatota</taxon>
        <taxon>Mollicutes</taxon>
        <taxon>Entomoplasmatales</taxon>
        <taxon>Spiroplasmataceae</taxon>
        <taxon>Spiroplasma</taxon>
    </lineage>
</organism>
<keyword evidence="2" id="KW-0680">Restriction system</keyword>
<dbReference type="InterPro" id="IPR044946">
    <property type="entry name" value="Restrct_endonuc_typeI_TRD_sf"/>
</dbReference>
<accession>A0A846U9N7</accession>
<name>A0A846U9N7_9MOLU</name>
<keyword evidence="6" id="KW-1185">Reference proteome</keyword>
<protein>
    <recommendedName>
        <fullName evidence="4">Type I restriction modification DNA specificity domain-containing protein</fullName>
    </recommendedName>
</protein>
<dbReference type="InterPro" id="IPR000055">
    <property type="entry name" value="Restrct_endonuc_typeI_TRD"/>
</dbReference>
<dbReference type="PANTHER" id="PTHR30408">
    <property type="entry name" value="TYPE-1 RESTRICTION ENZYME ECOKI SPECIFICITY PROTEIN"/>
    <property type="match status" value="1"/>
</dbReference>
<dbReference type="PANTHER" id="PTHR30408:SF12">
    <property type="entry name" value="TYPE I RESTRICTION ENZYME MJAVIII SPECIFICITY SUBUNIT"/>
    <property type="match status" value="1"/>
</dbReference>
<evidence type="ECO:0000256" key="1">
    <source>
        <dbReference type="ARBA" id="ARBA00010923"/>
    </source>
</evidence>
<dbReference type="SUPFAM" id="SSF116734">
    <property type="entry name" value="DNA methylase specificity domain"/>
    <property type="match status" value="2"/>
</dbReference>
<evidence type="ECO:0000256" key="3">
    <source>
        <dbReference type="ARBA" id="ARBA00023125"/>
    </source>
</evidence>
<gene>
    <name evidence="5" type="ORF">HER12_02295</name>
</gene>
<dbReference type="EMBL" id="JAAVVK010000002">
    <property type="protein sequence ID" value="NKE38583.1"/>
    <property type="molecule type" value="Genomic_DNA"/>
</dbReference>
<dbReference type="Proteomes" id="UP000584587">
    <property type="component" value="Unassembled WGS sequence"/>
</dbReference>
<proteinExistence type="inferred from homology"/>
<evidence type="ECO:0000313" key="6">
    <source>
        <dbReference type="Proteomes" id="UP000584587"/>
    </source>
</evidence>
<feature type="domain" description="Type I restriction modification DNA specificity" evidence="4">
    <location>
        <begin position="3"/>
        <end position="158"/>
    </location>
</feature>
<keyword evidence="3" id="KW-0238">DNA-binding</keyword>
<evidence type="ECO:0000313" key="5">
    <source>
        <dbReference type="EMBL" id="NKE38583.1"/>
    </source>
</evidence>
<reference evidence="5 6" key="1">
    <citation type="submission" date="2020-04" db="EMBL/GenBank/DDBJ databases">
        <title>Complete genome sequence of Spiroplasma platyhelix ATCC 51748, an insect isolate.</title>
        <authorList>
            <person name="Green E.A."/>
            <person name="Klassen J.L."/>
        </authorList>
    </citation>
    <scope>NUCLEOTIDE SEQUENCE [LARGE SCALE GENOMIC DNA]</scope>
    <source>
        <strain evidence="5 6">PALS-1</strain>
    </source>
</reference>
<dbReference type="GO" id="GO:0003677">
    <property type="term" value="F:DNA binding"/>
    <property type="evidence" value="ECO:0007669"/>
    <property type="project" value="UniProtKB-KW"/>
</dbReference>